<evidence type="ECO:0000313" key="2">
    <source>
        <dbReference type="Proteomes" id="UP000829398"/>
    </source>
</evidence>
<protein>
    <submittedName>
        <fullName evidence="1">Aminotran 5 domain-containing protein</fullName>
    </submittedName>
</protein>
<comment type="caution">
    <text evidence="1">The sequence shown here is derived from an EMBL/GenBank/DDBJ whole genome shotgun (WGS) entry which is preliminary data.</text>
</comment>
<keyword evidence="2" id="KW-1185">Reference proteome</keyword>
<evidence type="ECO:0000313" key="1">
    <source>
        <dbReference type="EMBL" id="KAH9717645.1"/>
    </source>
</evidence>
<dbReference type="EMBL" id="CM039176">
    <property type="protein sequence ID" value="KAH9717645.1"/>
    <property type="molecule type" value="Genomic_DNA"/>
</dbReference>
<dbReference type="Proteomes" id="UP000829398">
    <property type="component" value="Chromosome 7"/>
</dbReference>
<reference evidence="2" key="1">
    <citation type="journal article" date="2023" name="Hortic. Res.">
        <title>A chromosome-level phased genome enabling allele-level studies in sweet orange: a case study on citrus Huanglongbing tolerance.</title>
        <authorList>
            <person name="Wu B."/>
            <person name="Yu Q."/>
            <person name="Deng Z."/>
            <person name="Duan Y."/>
            <person name="Luo F."/>
            <person name="Gmitter F. Jr."/>
        </authorList>
    </citation>
    <scope>NUCLEOTIDE SEQUENCE [LARGE SCALE GENOMIC DNA]</scope>
    <source>
        <strain evidence="2">cv. Valencia</strain>
    </source>
</reference>
<sequence>MKKDGWSGPCKHHLNLLSWRQSLADVVEIGLDDNGLLDIETLRSQLDLYKAAKRPIDAYVKINLRSSKIDGYDAIFLSTDKFLGGPGTPGILLMCKALNQLGSSPPSNCGGGTVNYVNAFNEKDYIGMKPGWKRITFPYNMSNEEFDFMLAPLEFIAGYGQRFRPLYHFNVKEGIWCSRQEAINDSIDKKNNNSIINPLANALKDLRLSNEHKNPDTERLKKINYMNMRSTSEVKWNLKALENLQVKTIEIAKDPKMSFVITADAINWDWKTLPLEAIVRFSK</sequence>
<gene>
    <name evidence="1" type="ORF">KPL71_021908</name>
</gene>
<accession>A0ACB8JJM7</accession>
<organism evidence="1 2">
    <name type="scientific">Citrus sinensis</name>
    <name type="common">Sweet orange</name>
    <name type="synonym">Citrus aurantium var. sinensis</name>
    <dbReference type="NCBI Taxonomy" id="2711"/>
    <lineage>
        <taxon>Eukaryota</taxon>
        <taxon>Viridiplantae</taxon>
        <taxon>Streptophyta</taxon>
        <taxon>Embryophyta</taxon>
        <taxon>Tracheophyta</taxon>
        <taxon>Spermatophyta</taxon>
        <taxon>Magnoliopsida</taxon>
        <taxon>eudicotyledons</taxon>
        <taxon>Gunneridae</taxon>
        <taxon>Pentapetalae</taxon>
        <taxon>rosids</taxon>
        <taxon>malvids</taxon>
        <taxon>Sapindales</taxon>
        <taxon>Rutaceae</taxon>
        <taxon>Aurantioideae</taxon>
        <taxon>Citrus</taxon>
    </lineage>
</organism>
<proteinExistence type="predicted"/>
<name>A0ACB8JJM7_CITSI</name>